<reference evidence="1 2" key="1">
    <citation type="submission" date="2020-08" db="EMBL/GenBank/DDBJ databases">
        <title>Streptomyces sp. PSKA01 genome sequencing and assembly.</title>
        <authorList>
            <person name="Mandal S."/>
            <person name="Maiti P.K."/>
            <person name="Das P."/>
        </authorList>
    </citation>
    <scope>NUCLEOTIDE SEQUENCE [LARGE SCALE GENOMIC DNA]</scope>
    <source>
        <strain evidence="1 2">PSKA01</strain>
    </source>
</reference>
<dbReference type="RefSeq" id="WP_186287016.1">
    <property type="nucleotide sequence ID" value="NZ_JACMSF010000065.1"/>
</dbReference>
<accession>A0A7X1JAA2</accession>
<keyword evidence="2" id="KW-1185">Reference proteome</keyword>
<protein>
    <submittedName>
        <fullName evidence="1">Uncharacterized protein</fullName>
    </submittedName>
</protein>
<evidence type="ECO:0000313" key="1">
    <source>
        <dbReference type="EMBL" id="MBC2907053.1"/>
    </source>
</evidence>
<gene>
    <name evidence="1" type="ORF">H4N64_37200</name>
</gene>
<dbReference type="EMBL" id="JACMSF010000065">
    <property type="protein sequence ID" value="MBC2907053.1"/>
    <property type="molecule type" value="Genomic_DNA"/>
</dbReference>
<dbReference type="Proteomes" id="UP000584670">
    <property type="component" value="Unassembled WGS sequence"/>
</dbReference>
<proteinExistence type="predicted"/>
<sequence length="88" mass="9683">MDTTEQLRARRHLQPSREAAMRFGDSLDVVDTAQELADVLVPALGDLAGVELAQAVFDGDDPLRVPYTLMYWSPPMMRGTAARWAPGP</sequence>
<dbReference type="AlphaFoldDB" id="A0A7X1JAA2"/>
<name>A0A7X1JAA2_9ACTN</name>
<organism evidence="1 2">
    <name type="scientific">Streptomyces cupreus</name>
    <dbReference type="NCBI Taxonomy" id="2759956"/>
    <lineage>
        <taxon>Bacteria</taxon>
        <taxon>Bacillati</taxon>
        <taxon>Actinomycetota</taxon>
        <taxon>Actinomycetes</taxon>
        <taxon>Kitasatosporales</taxon>
        <taxon>Streptomycetaceae</taxon>
        <taxon>Streptomyces</taxon>
    </lineage>
</organism>
<evidence type="ECO:0000313" key="2">
    <source>
        <dbReference type="Proteomes" id="UP000584670"/>
    </source>
</evidence>
<comment type="caution">
    <text evidence="1">The sequence shown here is derived from an EMBL/GenBank/DDBJ whole genome shotgun (WGS) entry which is preliminary data.</text>
</comment>